<reference evidence="5 6" key="1">
    <citation type="submission" date="2023-02" db="EMBL/GenBank/DDBJ databases">
        <title>Dictyobacter halimunensis sp. nov., a new member of the class Ktedonobacteria from forest soil in a geothermal area.</title>
        <authorList>
            <person name="Rachmania M.K."/>
            <person name="Ningsih F."/>
            <person name="Sakai Y."/>
            <person name="Yabe S."/>
            <person name="Yokota A."/>
            <person name="Sjamsuridzal W."/>
        </authorList>
    </citation>
    <scope>NUCLEOTIDE SEQUENCE [LARGE SCALE GENOMIC DNA]</scope>
    <source>
        <strain evidence="5 6">S3.2.2.5</strain>
    </source>
</reference>
<comment type="caution">
    <text evidence="5">The sequence shown here is derived from an EMBL/GenBank/DDBJ whole genome shotgun (WGS) entry which is preliminary data.</text>
</comment>
<evidence type="ECO:0000313" key="6">
    <source>
        <dbReference type="Proteomes" id="UP001344906"/>
    </source>
</evidence>
<accession>A0ABQ6FIM5</accession>
<dbReference type="InterPro" id="IPR029058">
    <property type="entry name" value="AB_hydrolase_fold"/>
</dbReference>
<dbReference type="GO" id="GO:0016787">
    <property type="term" value="F:hydrolase activity"/>
    <property type="evidence" value="ECO:0007669"/>
    <property type="project" value="UniProtKB-KW"/>
</dbReference>
<keyword evidence="6" id="KW-1185">Reference proteome</keyword>
<dbReference type="Gene3D" id="3.40.50.1820">
    <property type="entry name" value="alpha/beta hydrolase"/>
    <property type="match status" value="1"/>
</dbReference>
<dbReference type="RefSeq" id="WP_338247719.1">
    <property type="nucleotide sequence ID" value="NZ_BSRI01000001.1"/>
</dbReference>
<proteinExistence type="inferred from homology"/>
<dbReference type="InterPro" id="IPR050309">
    <property type="entry name" value="Type-B_Carboxylest/Lipase"/>
</dbReference>
<dbReference type="PROSITE" id="PS00941">
    <property type="entry name" value="CARBOXYLESTERASE_B_2"/>
    <property type="match status" value="1"/>
</dbReference>
<dbReference type="Pfam" id="PF00135">
    <property type="entry name" value="COesterase"/>
    <property type="match status" value="1"/>
</dbReference>
<dbReference type="InterPro" id="IPR019826">
    <property type="entry name" value="Carboxylesterase_B_AS"/>
</dbReference>
<organism evidence="5 6">
    <name type="scientific">Dictyobacter halimunensis</name>
    <dbReference type="NCBI Taxonomy" id="3026934"/>
    <lineage>
        <taxon>Bacteria</taxon>
        <taxon>Bacillati</taxon>
        <taxon>Chloroflexota</taxon>
        <taxon>Ktedonobacteria</taxon>
        <taxon>Ktedonobacterales</taxon>
        <taxon>Dictyobacteraceae</taxon>
        <taxon>Dictyobacter</taxon>
    </lineage>
</organism>
<sequence length="531" mass="57710">MTDHADGNPRVTVSGGILEGTIEPGSGVRSFKGIPFAAPPVGDLRWRPPQPAAPWRGVRQAHNFGPRPMQLPVFGDMNFRSNGMSEDCLYLNVWAPAEPTADRLPVLVYFYGGGNVAGDGSEPRYDGTSLAQRGIITLSVNYRLNIFGFFSHPELTQESPHHASGNYGYLDQVAALHWVQENIAAFGGDPRRVTIAGESAGSISVSAQMVSPLVKNLIAGAIGSSGSLMGALTPVSLADAERVGLEFAASVGASSLAELRALSSERLLEATHEHTPQHFSGTIDGYFLPHAPADIYAAGDQAHVPLLVGWNSEEAPYVFLLMDQEPTVEHYRTVLRERFGERAEQVLQLYQAATDEEVITAATDLASDTFIGYSTWKWAEIHGQTGGQPVYRYLYAHPRPPMRPEMGDAVAGLAGGVLRGEEAEAEAQRLPPARGAVHSADIEYFMGNLATNMVYTWTDADERLSELMQQYYANFVRSGDPSGPGLPRWQAANVGDTVQFMRLDVESAIEPDRHRARYLFLDELIGGTLAR</sequence>
<feature type="domain" description="Carboxylesterase type B" evidence="4">
    <location>
        <begin position="9"/>
        <end position="508"/>
    </location>
</feature>
<evidence type="ECO:0000259" key="4">
    <source>
        <dbReference type="Pfam" id="PF00135"/>
    </source>
</evidence>
<dbReference type="EC" id="3.1.1.-" evidence="3"/>
<protein>
    <recommendedName>
        <fullName evidence="3">Carboxylic ester hydrolase</fullName>
        <ecNumber evidence="3">3.1.1.-</ecNumber>
    </recommendedName>
</protein>
<gene>
    <name evidence="5" type="ORF">KDH_08530</name>
</gene>
<keyword evidence="2 3" id="KW-0378">Hydrolase</keyword>
<evidence type="ECO:0000256" key="3">
    <source>
        <dbReference type="RuleBase" id="RU361235"/>
    </source>
</evidence>
<evidence type="ECO:0000256" key="2">
    <source>
        <dbReference type="ARBA" id="ARBA00022801"/>
    </source>
</evidence>
<dbReference type="SUPFAM" id="SSF53474">
    <property type="entry name" value="alpha/beta-Hydrolases"/>
    <property type="match status" value="1"/>
</dbReference>
<dbReference type="EMBL" id="BSRI01000001">
    <property type="protein sequence ID" value="GLV54004.1"/>
    <property type="molecule type" value="Genomic_DNA"/>
</dbReference>
<evidence type="ECO:0000256" key="1">
    <source>
        <dbReference type="ARBA" id="ARBA00005964"/>
    </source>
</evidence>
<dbReference type="InterPro" id="IPR002018">
    <property type="entry name" value="CarbesteraseB"/>
</dbReference>
<dbReference type="PROSITE" id="PS00122">
    <property type="entry name" value="CARBOXYLESTERASE_B_1"/>
    <property type="match status" value="1"/>
</dbReference>
<name>A0ABQ6FIM5_9CHLR</name>
<comment type="similarity">
    <text evidence="1 3">Belongs to the type-B carboxylesterase/lipase family.</text>
</comment>
<dbReference type="Proteomes" id="UP001344906">
    <property type="component" value="Unassembled WGS sequence"/>
</dbReference>
<dbReference type="PANTHER" id="PTHR11559">
    <property type="entry name" value="CARBOXYLESTERASE"/>
    <property type="match status" value="1"/>
</dbReference>
<dbReference type="InterPro" id="IPR019819">
    <property type="entry name" value="Carboxylesterase_B_CS"/>
</dbReference>
<evidence type="ECO:0000313" key="5">
    <source>
        <dbReference type="EMBL" id="GLV54004.1"/>
    </source>
</evidence>